<keyword evidence="1" id="KW-0147">Chitin-binding</keyword>
<name>A0ABR1BGM9_POLSC</name>
<gene>
    <name evidence="9" type="ORF">RUM44_012596</name>
</gene>
<feature type="chain" id="PRO_5045562998" description="Chitin-binding type-2 domain-containing protein" evidence="7">
    <location>
        <begin position="18"/>
        <end position="508"/>
    </location>
</feature>
<evidence type="ECO:0000256" key="7">
    <source>
        <dbReference type="SAM" id="SignalP"/>
    </source>
</evidence>
<proteinExistence type="predicted"/>
<feature type="signal peptide" evidence="7">
    <location>
        <begin position="1"/>
        <end position="17"/>
    </location>
</feature>
<feature type="region of interest" description="Disordered" evidence="6">
    <location>
        <begin position="132"/>
        <end position="161"/>
    </location>
</feature>
<dbReference type="SMART" id="SM00494">
    <property type="entry name" value="ChtBD2"/>
    <property type="match status" value="1"/>
</dbReference>
<feature type="domain" description="Chitin-binding type-2" evidence="8">
    <location>
        <begin position="449"/>
        <end position="508"/>
    </location>
</feature>
<dbReference type="InterPro" id="IPR051940">
    <property type="entry name" value="Chitin_bind-dev_reg"/>
</dbReference>
<reference evidence="9 10" key="1">
    <citation type="submission" date="2023-09" db="EMBL/GenBank/DDBJ databases">
        <title>Genomes of two closely related lineages of the louse Polyplax serrata with different host specificities.</title>
        <authorList>
            <person name="Martinu J."/>
            <person name="Tarabai H."/>
            <person name="Stefka J."/>
            <person name="Hypsa V."/>
        </authorList>
    </citation>
    <scope>NUCLEOTIDE SEQUENCE [LARGE SCALE GENOMIC DNA]</scope>
    <source>
        <strain evidence="9">98ZLc_SE</strain>
    </source>
</reference>
<feature type="compositionally biased region" description="Basic residues" evidence="6">
    <location>
        <begin position="132"/>
        <end position="141"/>
    </location>
</feature>
<dbReference type="InterPro" id="IPR036508">
    <property type="entry name" value="Chitin-bd_dom_sf"/>
</dbReference>
<dbReference type="PROSITE" id="PS50940">
    <property type="entry name" value="CHIT_BIND_II"/>
    <property type="match status" value="1"/>
</dbReference>
<evidence type="ECO:0000256" key="1">
    <source>
        <dbReference type="ARBA" id="ARBA00022669"/>
    </source>
</evidence>
<accession>A0ABR1BGM9</accession>
<evidence type="ECO:0000313" key="9">
    <source>
        <dbReference type="EMBL" id="KAK6640898.1"/>
    </source>
</evidence>
<dbReference type="EMBL" id="JAWJWF010000001">
    <property type="protein sequence ID" value="KAK6640898.1"/>
    <property type="molecule type" value="Genomic_DNA"/>
</dbReference>
<dbReference type="SUPFAM" id="SSF57625">
    <property type="entry name" value="Invertebrate chitin-binding proteins"/>
    <property type="match status" value="1"/>
</dbReference>
<keyword evidence="10" id="KW-1185">Reference proteome</keyword>
<dbReference type="Gene3D" id="2.170.140.10">
    <property type="entry name" value="Chitin binding domain"/>
    <property type="match status" value="1"/>
</dbReference>
<dbReference type="InterPro" id="IPR002557">
    <property type="entry name" value="Chitin-bd_dom"/>
</dbReference>
<comment type="caution">
    <text evidence="9">The sequence shown here is derived from an EMBL/GenBank/DDBJ whole genome shotgun (WGS) entry which is preliminary data.</text>
</comment>
<dbReference type="Proteomes" id="UP001359485">
    <property type="component" value="Unassembled WGS sequence"/>
</dbReference>
<dbReference type="Pfam" id="PF01607">
    <property type="entry name" value="CBM_14"/>
    <property type="match status" value="1"/>
</dbReference>
<sequence length="508" mass="58261">MFLLICCLVLIRAEVKGVTIPEYQPPSQEELLSVYFKNPGSSESNRTKKSISDVPDKIYKNLEMLGLSPASNFSNWKNESEIIGDMSNTSGSDQDTAGRGPKKFHYTAIEATTYRYPTAVWSSETYEKLKSSHKYRPKPYHGRPSSSQYLGRDNNATNDKIQRPGIGKIVLRDYQQNGNPNIYEYGNKISRADFVDKFLEQSLSKYLASSNLKDSIGNVSVKTFSDILLNITGEKPKKLQSPYDENKELRMKFREEVILKKKNETKSSAKFLEKQLQKRLEKVQDMFNEKNKDKILANMWKYVALNRTAEVSDEKEKMKNEDDLTKATTAMEIATPKPYNVDDIYITTASSEPRTKYRVTRNRGTIKYQGSKYLTTEKLRYNNKNNSDGDEEDRNNRNLLKLAAEESSYYRKGRFPSLTFIGLHPEAPGVIPGKPYVDYPIHSFPPPTKFKCPKFKGAKPLMMADKETRCQVFYVCTGDGPTTAMLCPNGTMFNENFHVCDWWYNVRC</sequence>
<organism evidence="9 10">
    <name type="scientific">Polyplax serrata</name>
    <name type="common">Common mouse louse</name>
    <dbReference type="NCBI Taxonomy" id="468196"/>
    <lineage>
        <taxon>Eukaryota</taxon>
        <taxon>Metazoa</taxon>
        <taxon>Ecdysozoa</taxon>
        <taxon>Arthropoda</taxon>
        <taxon>Hexapoda</taxon>
        <taxon>Insecta</taxon>
        <taxon>Pterygota</taxon>
        <taxon>Neoptera</taxon>
        <taxon>Paraneoptera</taxon>
        <taxon>Psocodea</taxon>
        <taxon>Troctomorpha</taxon>
        <taxon>Phthiraptera</taxon>
        <taxon>Anoplura</taxon>
        <taxon>Polyplacidae</taxon>
        <taxon>Polyplax</taxon>
    </lineage>
</organism>
<evidence type="ECO:0000256" key="2">
    <source>
        <dbReference type="ARBA" id="ARBA00022729"/>
    </source>
</evidence>
<feature type="compositionally biased region" description="Polar residues" evidence="6">
    <location>
        <begin position="144"/>
        <end position="159"/>
    </location>
</feature>
<dbReference type="PANTHER" id="PTHR23301:SF0">
    <property type="entry name" value="CHITIN-BINDING TYPE-2 DOMAIN-CONTAINING PROTEIN-RELATED"/>
    <property type="match status" value="1"/>
</dbReference>
<protein>
    <recommendedName>
        <fullName evidence="8">Chitin-binding type-2 domain-containing protein</fullName>
    </recommendedName>
</protein>
<dbReference type="PANTHER" id="PTHR23301">
    <property type="entry name" value="CHITIN BINDING PERITROPHIN-A"/>
    <property type="match status" value="1"/>
</dbReference>
<evidence type="ECO:0000256" key="4">
    <source>
        <dbReference type="ARBA" id="ARBA00023157"/>
    </source>
</evidence>
<keyword evidence="4" id="KW-1015">Disulfide bond</keyword>
<evidence type="ECO:0000256" key="6">
    <source>
        <dbReference type="SAM" id="MobiDB-lite"/>
    </source>
</evidence>
<keyword evidence="5" id="KW-0325">Glycoprotein</keyword>
<keyword evidence="2 7" id="KW-0732">Signal</keyword>
<keyword evidence="3" id="KW-0677">Repeat</keyword>
<evidence type="ECO:0000256" key="3">
    <source>
        <dbReference type="ARBA" id="ARBA00022737"/>
    </source>
</evidence>
<evidence type="ECO:0000259" key="8">
    <source>
        <dbReference type="PROSITE" id="PS50940"/>
    </source>
</evidence>
<evidence type="ECO:0000256" key="5">
    <source>
        <dbReference type="ARBA" id="ARBA00023180"/>
    </source>
</evidence>
<evidence type="ECO:0000313" key="10">
    <source>
        <dbReference type="Proteomes" id="UP001359485"/>
    </source>
</evidence>